<feature type="region of interest" description="Disordered" evidence="6">
    <location>
        <begin position="773"/>
        <end position="875"/>
    </location>
</feature>
<name>A0AAD7S249_9TELE</name>
<sequence>MSPLAAGGVGKSRTGLPEESDSQGKGAQSEEAENVPLKERMAMYQAAVSKMEAPGSSSGIDLDYNQIDWDPVVNVMSKASAGRTYETSVTRKVGGGASASASAYGSMEQFPPPPPDLMHGPLEVPQRCCSPELPEPTCTPKYPLNKEQYSKQRNLYELKRLYKHIHPEVRRNLERDIFSEVTELEGSQLESGEEELGDVRQARYVFENTGNSPNKSMSPEREYLEWDEILKGEVQSMRWMFENKPLDSIKDETPDEDNVMNIAQQEIIAGNDVRYTAWMFETQPMDALGTDTPDSTKQIRGYPELARGDVRTATWLFETQSMDTLNKLHQEEEQTAEVVYTQDITGGDVKTARYLFETQHLDSLGHTETIDESHFLNLKSELEEIKGDVTTTTRMFETRPMCVIRGDLGQMLEITTIRREETEKGDVKTSRWLFDTQPLDLINKDPNEVKSEPQVDIQDKEEKERIVGGDIQGTKLILSRNQTQIERTVTKDDIVPGDVHSTVKVFMTEPRIHLSGMQKEEIVKGDLRATLDSLTQAINQTAVVEKEEVVKEHLGIEEIDNENAEKEHEEPQRVDLLDLVNQFESPAQMSEVKNDPVDIPERFGLDVEEKETETNPDKEQEELPKVDLLGLVNKFESPEQKVYIRKEPIVIAERLGSDTEDAEPDPENKKASKMQEISSFDVKAIKTFFEETDQNVHNKKRKMKQEKLNFDVTEIMKERSELLDDLGQQRCSQQSSPMPVQKKTMPEDSTEPVGFSETKSVTEQFSGVDEFGNKIIGSRSSSTTSRCSESSTAWQGLPSYAEMVRRKSPESDDPATASHEELSKNFQKACTEQSESAFTSLKFSSSEERTSRVVSRKEETVISENSSSRIRAVQGVSEEGLSDGVFDCGQTKFP</sequence>
<feature type="compositionally biased region" description="Polar residues" evidence="6">
    <location>
        <begin position="729"/>
        <end position="738"/>
    </location>
</feature>
<evidence type="ECO:0000256" key="5">
    <source>
        <dbReference type="PROSITE-ProRule" id="PRU00721"/>
    </source>
</evidence>
<keyword evidence="3" id="KW-0965">Cell junction</keyword>
<dbReference type="GO" id="GO:0051015">
    <property type="term" value="F:actin filament binding"/>
    <property type="evidence" value="ECO:0007669"/>
    <property type="project" value="TreeGrafter"/>
</dbReference>
<dbReference type="GO" id="GO:0007015">
    <property type="term" value="P:actin filament organization"/>
    <property type="evidence" value="ECO:0007669"/>
    <property type="project" value="TreeGrafter"/>
</dbReference>
<feature type="region of interest" description="Disordered" evidence="6">
    <location>
        <begin position="655"/>
        <end position="675"/>
    </location>
</feature>
<feature type="repeat" description="Xin" evidence="5">
    <location>
        <begin position="308"/>
        <end position="323"/>
    </location>
</feature>
<dbReference type="InterPro" id="IPR030072">
    <property type="entry name" value="XIRP1/XIRP2"/>
</dbReference>
<dbReference type="PANTHER" id="PTHR22591">
    <property type="entry name" value="XIN"/>
    <property type="match status" value="1"/>
</dbReference>
<feature type="region of interest" description="Disordered" evidence="6">
    <location>
        <begin position="725"/>
        <end position="760"/>
    </location>
</feature>
<feature type="region of interest" description="Disordered" evidence="6">
    <location>
        <begin position="1"/>
        <end position="38"/>
    </location>
</feature>
<feature type="compositionally biased region" description="Basic and acidic residues" evidence="6">
    <location>
        <begin position="845"/>
        <end position="860"/>
    </location>
</feature>
<dbReference type="PROSITE" id="PS51389">
    <property type="entry name" value="XIN"/>
    <property type="match status" value="5"/>
</dbReference>
<feature type="compositionally biased region" description="Polar residues" evidence="6">
    <location>
        <begin position="824"/>
        <end position="843"/>
    </location>
</feature>
<keyword evidence="4 5" id="KW-0009">Actin-binding</keyword>
<dbReference type="GO" id="GO:0005925">
    <property type="term" value="C:focal adhesion"/>
    <property type="evidence" value="ECO:0007669"/>
    <property type="project" value="TreeGrafter"/>
</dbReference>
<keyword evidence="8" id="KW-1185">Reference proteome</keyword>
<evidence type="ECO:0000256" key="6">
    <source>
        <dbReference type="SAM" id="MobiDB-lite"/>
    </source>
</evidence>
<evidence type="ECO:0000256" key="1">
    <source>
        <dbReference type="ARBA" id="ARBA00004282"/>
    </source>
</evidence>
<comment type="domain">
    <text evidence="5">Xin repeats bind F-actin.</text>
</comment>
<evidence type="ECO:0000256" key="2">
    <source>
        <dbReference type="ARBA" id="ARBA00022737"/>
    </source>
</evidence>
<gene>
    <name evidence="7" type="ORF">AAFF_G00045150</name>
</gene>
<accession>A0AAD7S249</accession>
<keyword evidence="2" id="KW-0677">Repeat</keyword>
<evidence type="ECO:0000313" key="7">
    <source>
        <dbReference type="EMBL" id="KAJ8394505.1"/>
    </source>
</evidence>
<dbReference type="EMBL" id="JAINUG010000125">
    <property type="protein sequence ID" value="KAJ8394505.1"/>
    <property type="molecule type" value="Genomic_DNA"/>
</dbReference>
<feature type="repeat" description="Xin" evidence="5">
    <location>
        <begin position="232"/>
        <end position="247"/>
    </location>
</feature>
<proteinExistence type="inferred from homology"/>
<feature type="repeat" description="Xin" evidence="5">
    <location>
        <begin position="387"/>
        <end position="402"/>
    </location>
</feature>
<dbReference type="Proteomes" id="UP001221898">
    <property type="component" value="Unassembled WGS sequence"/>
</dbReference>
<evidence type="ECO:0008006" key="9">
    <source>
        <dbReference type="Google" id="ProtNLM"/>
    </source>
</evidence>
<comment type="caution">
    <text evidence="7">The sequence shown here is derived from an EMBL/GenBank/DDBJ whole genome shotgun (WGS) entry which is preliminary data.</text>
</comment>
<evidence type="ECO:0000256" key="3">
    <source>
        <dbReference type="ARBA" id="ARBA00022949"/>
    </source>
</evidence>
<feature type="region of interest" description="Disordered" evidence="6">
    <location>
        <begin position="95"/>
        <end position="114"/>
    </location>
</feature>
<evidence type="ECO:0000313" key="8">
    <source>
        <dbReference type="Proteomes" id="UP001221898"/>
    </source>
</evidence>
<evidence type="ECO:0000256" key="4">
    <source>
        <dbReference type="ARBA" id="ARBA00023203"/>
    </source>
</evidence>
<dbReference type="AlphaFoldDB" id="A0AAD7S249"/>
<feature type="repeat" description="Xin" evidence="5">
    <location>
        <begin position="347"/>
        <end position="362"/>
    </location>
</feature>
<protein>
    <recommendedName>
        <fullName evidence="9">Xin actin-binding repeat-containing protein 2</fullName>
    </recommendedName>
</protein>
<dbReference type="PANTHER" id="PTHR22591:SF1">
    <property type="entry name" value="XIN ACTIN-BINDING REPEAT-CONTAINING PROTEIN 2"/>
    <property type="match status" value="1"/>
</dbReference>
<feature type="compositionally biased region" description="Low complexity" evidence="6">
    <location>
        <begin position="778"/>
        <end position="792"/>
    </location>
</feature>
<organism evidence="7 8">
    <name type="scientific">Aldrovandia affinis</name>
    <dbReference type="NCBI Taxonomy" id="143900"/>
    <lineage>
        <taxon>Eukaryota</taxon>
        <taxon>Metazoa</taxon>
        <taxon>Chordata</taxon>
        <taxon>Craniata</taxon>
        <taxon>Vertebrata</taxon>
        <taxon>Euteleostomi</taxon>
        <taxon>Actinopterygii</taxon>
        <taxon>Neopterygii</taxon>
        <taxon>Teleostei</taxon>
        <taxon>Notacanthiformes</taxon>
        <taxon>Halosauridae</taxon>
        <taxon>Aldrovandia</taxon>
    </lineage>
</organism>
<comment type="similarity">
    <text evidence="5">Belongs to the Xin family.</text>
</comment>
<feature type="repeat" description="Xin" evidence="5">
    <location>
        <begin position="425"/>
        <end position="440"/>
    </location>
</feature>
<comment type="subcellular location">
    <subcellularLocation>
        <location evidence="1">Cell junction</location>
    </subcellularLocation>
</comment>
<dbReference type="Pfam" id="PF08043">
    <property type="entry name" value="Xin"/>
    <property type="match status" value="6"/>
</dbReference>
<dbReference type="GO" id="GO:0001725">
    <property type="term" value="C:stress fiber"/>
    <property type="evidence" value="ECO:0007669"/>
    <property type="project" value="TreeGrafter"/>
</dbReference>
<dbReference type="InterPro" id="IPR012510">
    <property type="entry name" value="Actin-binding_Xin_repeat"/>
</dbReference>
<reference evidence="7" key="1">
    <citation type="journal article" date="2023" name="Science">
        <title>Genome structures resolve the early diversification of teleost fishes.</title>
        <authorList>
            <person name="Parey E."/>
            <person name="Louis A."/>
            <person name="Montfort J."/>
            <person name="Bouchez O."/>
            <person name="Roques C."/>
            <person name="Iampietro C."/>
            <person name="Lluch J."/>
            <person name="Castinel A."/>
            <person name="Donnadieu C."/>
            <person name="Desvignes T."/>
            <person name="Floi Bucao C."/>
            <person name="Jouanno E."/>
            <person name="Wen M."/>
            <person name="Mejri S."/>
            <person name="Dirks R."/>
            <person name="Jansen H."/>
            <person name="Henkel C."/>
            <person name="Chen W.J."/>
            <person name="Zahm M."/>
            <person name="Cabau C."/>
            <person name="Klopp C."/>
            <person name="Thompson A.W."/>
            <person name="Robinson-Rechavi M."/>
            <person name="Braasch I."/>
            <person name="Lecointre G."/>
            <person name="Bobe J."/>
            <person name="Postlethwait J.H."/>
            <person name="Berthelot C."/>
            <person name="Roest Crollius H."/>
            <person name="Guiguen Y."/>
        </authorList>
    </citation>
    <scope>NUCLEOTIDE SEQUENCE</scope>
    <source>
        <strain evidence="7">NC1722</strain>
    </source>
</reference>